<name>A0AAV2P4Q5_9HYME</name>
<dbReference type="EMBL" id="OZ034830">
    <property type="protein sequence ID" value="CAL1686984.1"/>
    <property type="molecule type" value="Genomic_DNA"/>
</dbReference>
<gene>
    <name evidence="2" type="ORF">LPLAT_LOCUS12269</name>
</gene>
<protein>
    <submittedName>
        <fullName evidence="2">Uncharacterized protein</fullName>
    </submittedName>
</protein>
<reference evidence="2" key="1">
    <citation type="submission" date="2024-04" db="EMBL/GenBank/DDBJ databases">
        <authorList>
            <consortium name="Molecular Ecology Group"/>
        </authorList>
    </citation>
    <scope>NUCLEOTIDE SEQUENCE</scope>
</reference>
<sequence>MNATKLPPSALPVENCRAVSIVTYLGWERQHVIFRDRATTEAGTVCRKTIVGGDEVAGDRKDTGSRSLKNPRN</sequence>
<dbReference type="AlphaFoldDB" id="A0AAV2P4Q5"/>
<accession>A0AAV2P4Q5</accession>
<keyword evidence="3" id="KW-1185">Reference proteome</keyword>
<evidence type="ECO:0000313" key="3">
    <source>
        <dbReference type="Proteomes" id="UP001497644"/>
    </source>
</evidence>
<evidence type="ECO:0000256" key="1">
    <source>
        <dbReference type="SAM" id="MobiDB-lite"/>
    </source>
</evidence>
<evidence type="ECO:0000313" key="2">
    <source>
        <dbReference type="EMBL" id="CAL1686984.1"/>
    </source>
</evidence>
<dbReference type="Proteomes" id="UP001497644">
    <property type="component" value="Chromosome 7"/>
</dbReference>
<feature type="region of interest" description="Disordered" evidence="1">
    <location>
        <begin position="53"/>
        <end position="73"/>
    </location>
</feature>
<organism evidence="2 3">
    <name type="scientific">Lasius platythorax</name>
    <dbReference type="NCBI Taxonomy" id="488582"/>
    <lineage>
        <taxon>Eukaryota</taxon>
        <taxon>Metazoa</taxon>
        <taxon>Ecdysozoa</taxon>
        <taxon>Arthropoda</taxon>
        <taxon>Hexapoda</taxon>
        <taxon>Insecta</taxon>
        <taxon>Pterygota</taxon>
        <taxon>Neoptera</taxon>
        <taxon>Endopterygota</taxon>
        <taxon>Hymenoptera</taxon>
        <taxon>Apocrita</taxon>
        <taxon>Aculeata</taxon>
        <taxon>Formicoidea</taxon>
        <taxon>Formicidae</taxon>
        <taxon>Formicinae</taxon>
        <taxon>Lasius</taxon>
        <taxon>Lasius</taxon>
    </lineage>
</organism>
<proteinExistence type="predicted"/>